<dbReference type="SUPFAM" id="SSF81301">
    <property type="entry name" value="Nucleotidyltransferase"/>
    <property type="match status" value="1"/>
</dbReference>
<organism evidence="6 8">
    <name type="scientific">Prevotella fusca JCM 17724</name>
    <dbReference type="NCBI Taxonomy" id="1236517"/>
    <lineage>
        <taxon>Bacteria</taxon>
        <taxon>Pseudomonadati</taxon>
        <taxon>Bacteroidota</taxon>
        <taxon>Bacteroidia</taxon>
        <taxon>Bacteroidales</taxon>
        <taxon>Prevotellaceae</taxon>
        <taxon>Prevotella</taxon>
    </lineage>
</organism>
<evidence type="ECO:0000313" key="8">
    <source>
        <dbReference type="Proteomes" id="UP000060345"/>
    </source>
</evidence>
<gene>
    <name evidence="6" type="ORF">ADJ77_00885</name>
    <name evidence="7" type="ORF">J5A51_08035</name>
</gene>
<dbReference type="PANTHER" id="PTHR21262:SF31">
    <property type="entry name" value="GTP PYROPHOSPHOKINASE"/>
    <property type="match status" value="1"/>
</dbReference>
<feature type="domain" description="TGS" evidence="5">
    <location>
        <begin position="410"/>
        <end position="471"/>
    </location>
</feature>
<dbReference type="AlphaFoldDB" id="A0A0K1NH95"/>
<dbReference type="SMART" id="SM00471">
    <property type="entry name" value="HDc"/>
    <property type="match status" value="1"/>
</dbReference>
<dbReference type="Pfam" id="PF13291">
    <property type="entry name" value="ACT_4"/>
    <property type="match status" value="1"/>
</dbReference>
<evidence type="ECO:0000313" key="7">
    <source>
        <dbReference type="EMBL" id="QUB87403.1"/>
    </source>
</evidence>
<dbReference type="FunFam" id="1.10.3210.10:FF:000001">
    <property type="entry name" value="GTP pyrophosphokinase RelA"/>
    <property type="match status" value="1"/>
</dbReference>
<dbReference type="EMBL" id="CP012074">
    <property type="protein sequence ID" value="AKU68454.1"/>
    <property type="molecule type" value="Genomic_DNA"/>
</dbReference>
<dbReference type="InterPro" id="IPR002912">
    <property type="entry name" value="ACT_dom"/>
</dbReference>
<evidence type="ECO:0000259" key="4">
    <source>
        <dbReference type="PROSITE" id="PS51831"/>
    </source>
</evidence>
<dbReference type="SUPFAM" id="SSF109604">
    <property type="entry name" value="HD-domain/PDEase-like"/>
    <property type="match status" value="1"/>
</dbReference>
<dbReference type="InterPro" id="IPR033655">
    <property type="entry name" value="TGS_RelA/SpoT"/>
</dbReference>
<dbReference type="InterPro" id="IPR004811">
    <property type="entry name" value="RelA/Spo_fam"/>
</dbReference>
<reference evidence="7 9" key="2">
    <citation type="submission" date="2021-03" db="EMBL/GenBank/DDBJ databases">
        <title>Human Oral Microbial Genomes.</title>
        <authorList>
            <person name="Johnston C.D."/>
            <person name="Chen T."/>
            <person name="Dewhirst F.E."/>
        </authorList>
    </citation>
    <scope>NUCLEOTIDE SEQUENCE [LARGE SCALE GENOMIC DNA]</scope>
    <source>
        <strain evidence="7 9">W1435</strain>
    </source>
</reference>
<dbReference type="InterPro" id="IPR003607">
    <property type="entry name" value="HD/PDEase_dom"/>
</dbReference>
<comment type="function">
    <text evidence="2">In eubacteria ppGpp (guanosine 3'-diphosphate 5'-diphosphate) is a mediator of the stringent response that coordinates a variety of cellular activities in response to changes in nutritional abundance.</text>
</comment>
<dbReference type="InterPro" id="IPR043519">
    <property type="entry name" value="NT_sf"/>
</dbReference>
<dbReference type="SMART" id="SM00954">
    <property type="entry name" value="RelA_SpoT"/>
    <property type="match status" value="1"/>
</dbReference>
<dbReference type="CDD" id="cd01668">
    <property type="entry name" value="TGS_RSH"/>
    <property type="match status" value="1"/>
</dbReference>
<dbReference type="PROSITE" id="PS51831">
    <property type="entry name" value="HD"/>
    <property type="match status" value="1"/>
</dbReference>
<dbReference type="SUPFAM" id="SSF55021">
    <property type="entry name" value="ACT-like"/>
    <property type="match status" value="1"/>
</dbReference>
<dbReference type="Pfam" id="PF02824">
    <property type="entry name" value="TGS"/>
    <property type="match status" value="1"/>
</dbReference>
<dbReference type="InterPro" id="IPR006674">
    <property type="entry name" value="HD_domain"/>
</dbReference>
<dbReference type="Proteomes" id="UP000682005">
    <property type="component" value="Chromosome 1"/>
</dbReference>
<evidence type="ECO:0000259" key="5">
    <source>
        <dbReference type="PROSITE" id="PS51880"/>
    </source>
</evidence>
<sequence>MEKDNIEVKEIDYEKMVDDAFQHLIDTYLASRHRKKVDIITKAFNFARQAHKGVRRLSGEPYIMHPIAVAQIACEEMGLGATSISAALLHDVVEDTDYTVEDMENIFGPKIAQIVDGLTKISGGIFGEQASAQAENFKKLLLTMSDDIRVILIKICDRLHNMRTLESQPASKQYKIAGETLYIYAPLANRLGLNKIKTELEDLSFRYEHPDAYASIERKLASTQAQRDTLFEQFTAPIRAELDKMGFEYELKARVKSPYSIWNKMQNKHVTFEEIYDILAVRIIYKPKSKDDEINNCFQIYVAISQIYKSHPDRLRDWVNHPKANGYQALHVTLMSAKGRWIEVQIRSEHMNELAEQGFAAHWKYKDGGEITEDEGELNEWLSTIKEILDDPQPDAMDFLDAIKLNLFASEIFVFTPKGEIKTMPAGCTALDFAFQIHTFLGSHCIGAKVNHKLVPLSHKLSSGDQVEILTSMSQHVNPSWINFVSTAKAKAKIQAILRRESRELQKAGEEQLSKWLQAHDLEMTTATLDKLCELHDLHKHDSLFLAVGDKTVILGDTDLNELRGKKTEKTISVKKWRRYVPFLKSNEKKADAPSDANSLSSTEGLIVVTKELNRKKPIFINEENVHRYLFPHCCHAIPGDDVLGYIDNKNHIEIHKRACPVASKLKASYGGRILDAKWDMHRRILFDATIEICGIDRSGMLHDISDVLSDQLGVNIRKITISSDNGIFEGKIELQVHDRKDVKLIVESMKNIKDMQEVLEVL</sequence>
<dbReference type="InterPro" id="IPR004095">
    <property type="entry name" value="TGS"/>
</dbReference>
<evidence type="ECO:0000259" key="3">
    <source>
        <dbReference type="PROSITE" id="PS51671"/>
    </source>
</evidence>
<dbReference type="Pfam" id="PF13328">
    <property type="entry name" value="HD_4"/>
    <property type="match status" value="1"/>
</dbReference>
<dbReference type="PANTHER" id="PTHR21262">
    <property type="entry name" value="GUANOSINE-3',5'-BIS DIPHOSPHATE 3'-PYROPHOSPHOHYDROLASE"/>
    <property type="match status" value="1"/>
</dbReference>
<dbReference type="CDD" id="cd00077">
    <property type="entry name" value="HDc"/>
    <property type="match status" value="1"/>
</dbReference>
<dbReference type="Gene3D" id="1.10.3210.10">
    <property type="entry name" value="Hypothetical protein af1432"/>
    <property type="match status" value="1"/>
</dbReference>
<dbReference type="Gene3D" id="3.30.460.10">
    <property type="entry name" value="Beta Polymerase, domain 2"/>
    <property type="match status" value="1"/>
</dbReference>
<feature type="domain" description="ACT" evidence="3">
    <location>
        <begin position="690"/>
        <end position="763"/>
    </location>
</feature>
<proteinExistence type="inferred from homology"/>
<dbReference type="Proteomes" id="UP000060345">
    <property type="component" value="Chromosome 1"/>
</dbReference>
<dbReference type="Gene3D" id="3.10.20.30">
    <property type="match status" value="1"/>
</dbReference>
<comment type="pathway">
    <text evidence="1">Purine metabolism.</text>
</comment>
<dbReference type="InterPro" id="IPR007685">
    <property type="entry name" value="RelA_SpoT"/>
</dbReference>
<accession>A0A0K1NH95</accession>
<dbReference type="CDD" id="cd05399">
    <property type="entry name" value="NT_Rel-Spo_like"/>
    <property type="match status" value="1"/>
</dbReference>
<dbReference type="Pfam" id="PF04607">
    <property type="entry name" value="RelA_SpoT"/>
    <property type="match status" value="1"/>
</dbReference>
<feature type="domain" description="HD" evidence="4">
    <location>
        <begin position="62"/>
        <end position="162"/>
    </location>
</feature>
<dbReference type="OrthoDB" id="9805041at2"/>
<dbReference type="Gene3D" id="3.30.70.260">
    <property type="match status" value="1"/>
</dbReference>
<dbReference type="STRING" id="1236517.ADJ77_00885"/>
<dbReference type="PROSITE" id="PS51671">
    <property type="entry name" value="ACT"/>
    <property type="match status" value="1"/>
</dbReference>
<dbReference type="InterPro" id="IPR045865">
    <property type="entry name" value="ACT-like_dom_sf"/>
</dbReference>
<dbReference type="CDD" id="cd04876">
    <property type="entry name" value="ACT_RelA-SpoT"/>
    <property type="match status" value="1"/>
</dbReference>
<dbReference type="GO" id="GO:0005886">
    <property type="term" value="C:plasma membrane"/>
    <property type="evidence" value="ECO:0007669"/>
    <property type="project" value="TreeGrafter"/>
</dbReference>
<evidence type="ECO:0000256" key="1">
    <source>
        <dbReference type="ARBA" id="ARBA00025704"/>
    </source>
</evidence>
<dbReference type="InterPro" id="IPR012676">
    <property type="entry name" value="TGS-like"/>
</dbReference>
<evidence type="ECO:0000256" key="2">
    <source>
        <dbReference type="RuleBase" id="RU003847"/>
    </source>
</evidence>
<dbReference type="KEGG" id="pfus:ADJ77_00885"/>
<keyword evidence="6" id="KW-0418">Kinase</keyword>
<dbReference type="PROSITE" id="PS51880">
    <property type="entry name" value="TGS"/>
    <property type="match status" value="1"/>
</dbReference>
<name>A0A0K1NH95_9BACT</name>
<evidence type="ECO:0000313" key="9">
    <source>
        <dbReference type="Proteomes" id="UP000682005"/>
    </source>
</evidence>
<protein>
    <submittedName>
        <fullName evidence="7">Bifunctional (P)ppGpp synthetase/guanosine-3',5'-bis(Diphosphate) 3'-pyrophosphohydrolase</fullName>
    </submittedName>
    <submittedName>
        <fullName evidence="6">GTP pyrophosphokinase</fullName>
    </submittedName>
</protein>
<keyword evidence="6" id="KW-0808">Transferase</keyword>
<keyword evidence="9" id="KW-1185">Reference proteome</keyword>
<reference evidence="6 8" key="1">
    <citation type="submission" date="2015-07" db="EMBL/GenBank/DDBJ databases">
        <authorList>
            <person name="Noorani M."/>
        </authorList>
    </citation>
    <scope>NUCLEOTIDE SEQUENCE [LARGE SCALE GENOMIC DNA]</scope>
    <source>
        <strain evidence="6 8">W1435</strain>
    </source>
</reference>
<dbReference type="EMBL" id="CP072370">
    <property type="protein sequence ID" value="QUB87403.1"/>
    <property type="molecule type" value="Genomic_DNA"/>
</dbReference>
<evidence type="ECO:0000313" key="6">
    <source>
        <dbReference type="EMBL" id="AKU68454.1"/>
    </source>
</evidence>
<dbReference type="GO" id="GO:0016301">
    <property type="term" value="F:kinase activity"/>
    <property type="evidence" value="ECO:0007669"/>
    <property type="project" value="UniProtKB-KW"/>
</dbReference>
<dbReference type="InterPro" id="IPR012675">
    <property type="entry name" value="Beta-grasp_dom_sf"/>
</dbReference>
<dbReference type="NCBIfam" id="TIGR00691">
    <property type="entry name" value="spoT_relA"/>
    <property type="match status" value="1"/>
</dbReference>
<dbReference type="eggNOG" id="COG0317">
    <property type="taxonomic scope" value="Bacteria"/>
</dbReference>
<dbReference type="SUPFAM" id="SSF81271">
    <property type="entry name" value="TGS-like"/>
    <property type="match status" value="1"/>
</dbReference>
<comment type="similarity">
    <text evidence="2">Belongs to the relA/spoT family.</text>
</comment>
<dbReference type="GO" id="GO:0015969">
    <property type="term" value="P:guanosine tetraphosphate metabolic process"/>
    <property type="evidence" value="ECO:0007669"/>
    <property type="project" value="InterPro"/>
</dbReference>
<dbReference type="FunFam" id="3.10.20.30:FF:000002">
    <property type="entry name" value="GTP pyrophosphokinase (RelA/SpoT)"/>
    <property type="match status" value="1"/>
</dbReference>
<dbReference type="RefSeq" id="WP_025078039.1">
    <property type="nucleotide sequence ID" value="NZ_BAKO01000007.1"/>
</dbReference>